<reference evidence="2 3" key="1">
    <citation type="submission" date="2023-03" db="EMBL/GenBank/DDBJ databases">
        <title>Draft genome sequence of the bacteria which degrade cell wall of Tricholomamatutake.</title>
        <authorList>
            <person name="Konishi Y."/>
            <person name="Fukuta Y."/>
            <person name="Shirasaka N."/>
        </authorList>
    </citation>
    <scope>NUCLEOTIDE SEQUENCE [LARGE SCALE GENOMIC DNA]</scope>
    <source>
        <strain evidence="3">mu1</strain>
    </source>
</reference>
<organism evidence="2 3">
    <name type="scientific">Paenibacillus glycanilyticus</name>
    <dbReference type="NCBI Taxonomy" id="126569"/>
    <lineage>
        <taxon>Bacteria</taxon>
        <taxon>Bacillati</taxon>
        <taxon>Bacillota</taxon>
        <taxon>Bacilli</taxon>
        <taxon>Bacillales</taxon>
        <taxon>Paenibacillaceae</taxon>
        <taxon>Paenibacillus</taxon>
    </lineage>
</organism>
<evidence type="ECO:0000313" key="3">
    <source>
        <dbReference type="Proteomes" id="UP001157114"/>
    </source>
</evidence>
<feature type="compositionally biased region" description="Polar residues" evidence="1">
    <location>
        <begin position="16"/>
        <end position="29"/>
    </location>
</feature>
<keyword evidence="3" id="KW-1185">Reference proteome</keyword>
<protein>
    <submittedName>
        <fullName evidence="2">Uncharacterized protein</fullName>
    </submittedName>
</protein>
<gene>
    <name evidence="2" type="ORF">MU1_12000</name>
</gene>
<dbReference type="Proteomes" id="UP001157114">
    <property type="component" value="Unassembled WGS sequence"/>
</dbReference>
<evidence type="ECO:0000256" key="1">
    <source>
        <dbReference type="SAM" id="MobiDB-lite"/>
    </source>
</evidence>
<comment type="caution">
    <text evidence="2">The sequence shown here is derived from an EMBL/GenBank/DDBJ whole genome shotgun (WGS) entry which is preliminary data.</text>
</comment>
<accession>A0ABQ6G796</accession>
<name>A0ABQ6G796_9BACL</name>
<dbReference type="EMBL" id="BSSQ01000004">
    <property type="protein sequence ID" value="GLX66856.1"/>
    <property type="molecule type" value="Genomic_DNA"/>
</dbReference>
<sequence>MNRSDFGRQTFRAKSRSSAGNAKNMSNTPVAIPTYSAKMIQPLK</sequence>
<evidence type="ECO:0000313" key="2">
    <source>
        <dbReference type="EMBL" id="GLX66856.1"/>
    </source>
</evidence>
<feature type="region of interest" description="Disordered" evidence="1">
    <location>
        <begin position="1"/>
        <end position="44"/>
    </location>
</feature>
<proteinExistence type="predicted"/>